<dbReference type="InterPro" id="IPR036709">
    <property type="entry name" value="Autotransporte_beta_dom_sf"/>
</dbReference>
<protein>
    <recommendedName>
        <fullName evidence="1">Autotransporter domain-containing protein</fullName>
    </recommendedName>
</protein>
<evidence type="ECO:0000313" key="3">
    <source>
        <dbReference type="Proteomes" id="UP000639859"/>
    </source>
</evidence>
<reference evidence="2 3" key="1">
    <citation type="submission" date="2020-11" db="EMBL/GenBank/DDBJ databases">
        <title>genome sequence of strain KACC 18849.</title>
        <authorList>
            <person name="Gao J."/>
            <person name="Zhang X."/>
        </authorList>
    </citation>
    <scope>NUCLEOTIDE SEQUENCE [LARGE SCALE GENOMIC DNA]</scope>
    <source>
        <strain evidence="2 3">KACC 18849</strain>
    </source>
</reference>
<gene>
    <name evidence="2" type="ORF">I4Q42_03720</name>
</gene>
<dbReference type="InterPro" id="IPR005546">
    <property type="entry name" value="Autotransporte_beta"/>
</dbReference>
<name>A0ABS0SU43_9CAUL</name>
<dbReference type="Gene3D" id="2.160.20.160">
    <property type="match status" value="1"/>
</dbReference>
<dbReference type="PROSITE" id="PS51208">
    <property type="entry name" value="AUTOTRANSPORTER"/>
    <property type="match status" value="1"/>
</dbReference>
<keyword evidence="3" id="KW-1185">Reference proteome</keyword>
<dbReference type="Gene3D" id="2.40.128.130">
    <property type="entry name" value="Autotransporter beta-domain"/>
    <property type="match status" value="1"/>
</dbReference>
<accession>A0ABS0SU43</accession>
<organism evidence="2 3">
    <name type="scientific">Caulobacter hibisci</name>
    <dbReference type="NCBI Taxonomy" id="2035993"/>
    <lineage>
        <taxon>Bacteria</taxon>
        <taxon>Pseudomonadati</taxon>
        <taxon>Pseudomonadota</taxon>
        <taxon>Alphaproteobacteria</taxon>
        <taxon>Caulobacterales</taxon>
        <taxon>Caulobacteraceae</taxon>
        <taxon>Caulobacter</taxon>
    </lineage>
</organism>
<dbReference type="Proteomes" id="UP000639859">
    <property type="component" value="Unassembled WGS sequence"/>
</dbReference>
<dbReference type="SMART" id="SM00869">
    <property type="entry name" value="Autotransporter"/>
    <property type="match status" value="1"/>
</dbReference>
<dbReference type="RefSeq" id="WP_198574720.1">
    <property type="nucleotide sequence ID" value="NZ_JADWOX010000002.1"/>
</dbReference>
<comment type="caution">
    <text evidence="2">The sequence shown here is derived from an EMBL/GenBank/DDBJ whole genome shotgun (WGS) entry which is preliminary data.</text>
</comment>
<dbReference type="EMBL" id="JADWOX010000002">
    <property type="protein sequence ID" value="MBI1682771.1"/>
    <property type="molecule type" value="Genomic_DNA"/>
</dbReference>
<dbReference type="SUPFAM" id="SSF103515">
    <property type="entry name" value="Autotransporter"/>
    <property type="match status" value="1"/>
</dbReference>
<evidence type="ECO:0000259" key="1">
    <source>
        <dbReference type="PROSITE" id="PS51208"/>
    </source>
</evidence>
<sequence>MAGTAQAACSPNPPTGLVTTFCSGATTGRLTVATTSTTEISAGASLTAAGGDNAAVLITSTGTTYMTPVTTATLNVLGRINGGAGAGVLVRNETTVPYFNQTTANIVVGADGVIEGATAIRLDGTTGANYYGRSMASIDNSGVIRSSSGAALVASPVDRTAFLTVINRAGGYIGGISGTVQTLDNAGVIDGGSGSAFSYASGNYALWGGVVTNTGTIRSSGSVATINPGSAPSIINSGLIVNTGTGVAIGASGGIVVDNKTGGVIQGGGSVAIDAFNGSGALRITNRGVINGSVLATSYAYDGSSVDNVGGVINGDLVFGSSGDVLIAAWGASGLDYGTITGRLDGGGGANAVRLLVSSDQTLGQAFAGSVLPTNFQTYQIALSNSAVVTFEGDLPDGVALSGTGGVVSKGTVNTTGTAFSTYYTSGMRLNFTNSGDITAQLSIPSGSGPYLPSAYAVYLRGAAKFVNSGTIQGLNGNGAYVVQDYSTDTFLNSGSIIGSAYGLTVSGLFTNEGLIRSTDGVAVLLDLGGGVTRGKTSTNTGRIEGVTSGVTMSSVTLVNNGVITASNGAGVAPGYYSTVDNGADGVIAGTTGSIAAGYNVIVRNAGTLNGDVNLAASYYDTSSDVFWDAGGTLNGSLLLGGGDDYFVTDLGRIKNGKFVGVTGLVDAGAGADTLVLRIATDTKATLGAIAGFEKLALTLADDAKATIAIDGVLNSSLATSGAGTLDLTADIATSDSILTVNGPLELSTQGVSYGATSQLSVISRGALSVNQSVAGYWTRAIQLTSGATFENAGSLTVSGAIAITGGDKVVNSGTIALSNAAGLYDAKTFVNTGSLTQTAGSASGYVVSGVLTVQNSGTISTISSAIQYGGWSSTPFTVTNSGVIASSSGAAIQSEYASNLVNITNAAGGSISGATAAISTGYYADTIRNDGAITGLISTGYGDDRIENYGTITGRVDLGDGNDTFVQWLGGKMDGTVDGGYGLDTLVIDSTGGGSLSGSQFVNFESFRQIGGGSITYSGDFTASTLLLDGGEAKVAAGTTVRTTGSTTFSGGASGERLINEGTIAGRVSFAGGVDSIVNRGVIGGTVSLGAGDDSFTEGAGSSAGNIDGGGGIDTYIVELAGDRTGLSARTNFEALSVTGQGTLGLTLDQNWTSISLAGAGLTLRKAGFSVAGVYGGDAAETVSIDGDVATINLGGGDDRLILAGASFGGLKIGGAGVDVLSFTDTGLVTLTGQFSGFETVNLAGGALAVAGSFGATGDTTAFGAGSQTLSVLSGGVLSGTIDLGAGDDVLRLAAGGQLAGTVLGGAGSDLVSIDLVSDLSLRGDQLQQFETLEVTGTGALNFTGGAAQFTRLVTSSQDFTIASGASLQAGDLTLGVAANTVTVGGAFQGRMDLGAGDDLLRLTSGSTFSGSAAGGAGYDRLELAVGGTDAAPTAFGVGAFTGFEALGVQSGVSSLSGDFGFDTIQVSGGRLIGLAGSRLSASTITVGQGATFGSAGAVVGDIAVSGTLSPGASPGTMTVTGNVALAAGSTSLFELTSSVSDKLVVSGKVTIAQGATLKLTGAATGLTPGRRLDLIVANGGITGSFSTVQGAEDLNLHLTQSATRLEALGLFTTSSTFSREVSNLVTTLNTALIADKASASLVAALPALVDPTTGRSNAAALARVTPQAYASATQLATEDGLAVIDAARGQSRFAPEEAGLFGFGQAFAGRRDLDGDTGAGVVSGKIDGAGLISGVGYGLKSAWIGGFVGYLDGRQRLAGLDARTELDGFVVGALGRVALSGFELDLAAAHDSADTATRRTAPGGVQASGDYKLKTWVADARLSYPVAVGGGDWAVRPSLGASYVATKRGGVAEQGGGAFGLTLSGESTTTWFVDGQVELRGGQAAGAKLHPFVSLGFRSRVGGDDPAASARLTGLDATITADGLQRAKTLGAVGAGLGYDVSGRMTVSTAYSGEFGDGGRQAVLAGLNWKF</sequence>
<feature type="domain" description="Autotransporter" evidence="1">
    <location>
        <begin position="1697"/>
        <end position="1973"/>
    </location>
</feature>
<evidence type="ECO:0000313" key="2">
    <source>
        <dbReference type="EMBL" id="MBI1682771.1"/>
    </source>
</evidence>
<proteinExistence type="predicted"/>